<dbReference type="AlphaFoldDB" id="A0A2B4SIE3"/>
<evidence type="ECO:0000313" key="2">
    <source>
        <dbReference type="EMBL" id="PFX28225.1"/>
    </source>
</evidence>
<comment type="caution">
    <text evidence="2">The sequence shown here is derived from an EMBL/GenBank/DDBJ whole genome shotgun (WGS) entry which is preliminary data.</text>
</comment>
<feature type="compositionally biased region" description="Acidic residues" evidence="1">
    <location>
        <begin position="50"/>
        <end position="96"/>
    </location>
</feature>
<accession>A0A2B4SIE3</accession>
<feature type="region of interest" description="Disordered" evidence="1">
    <location>
        <begin position="48"/>
        <end position="103"/>
    </location>
</feature>
<sequence>MRDWASAYGAAVRQRTVRQETTMAKHGTLPEYIYQRHCIRSDQPTNITFEEADQGEEDGQESEGPGEDSQTEEQVIEESGSEPEYDGSSDEDDIGASDEGGNYLQGEIGSSITFLLGARGGARENIEDDLAQEISNRCSRNIVQRLGPNKSLNSISKVCKATTGIHQIVEQFDPSVGIPKTSVQHTTCDSLKDEKEMVNDILHLNPFNHVPGRSHDSFPDIKRSPLRYLNIIDYHQWLAKHMGELST</sequence>
<reference evidence="3" key="1">
    <citation type="journal article" date="2017" name="bioRxiv">
        <title>Comparative analysis of the genomes of Stylophora pistillata and Acropora digitifera provides evidence for extensive differences between species of corals.</title>
        <authorList>
            <person name="Voolstra C.R."/>
            <person name="Li Y."/>
            <person name="Liew Y.J."/>
            <person name="Baumgarten S."/>
            <person name="Zoccola D."/>
            <person name="Flot J.-F."/>
            <person name="Tambutte S."/>
            <person name="Allemand D."/>
            <person name="Aranda M."/>
        </authorList>
    </citation>
    <scope>NUCLEOTIDE SEQUENCE [LARGE SCALE GENOMIC DNA]</scope>
</reference>
<dbReference type="EMBL" id="LSMT01000087">
    <property type="protein sequence ID" value="PFX28225.1"/>
    <property type="molecule type" value="Genomic_DNA"/>
</dbReference>
<evidence type="ECO:0000313" key="3">
    <source>
        <dbReference type="Proteomes" id="UP000225706"/>
    </source>
</evidence>
<gene>
    <name evidence="2" type="ORF">AWC38_SpisGene7031</name>
</gene>
<protein>
    <submittedName>
        <fullName evidence="2">Uncharacterized protein</fullName>
    </submittedName>
</protein>
<name>A0A2B4SIE3_STYPI</name>
<organism evidence="2 3">
    <name type="scientific">Stylophora pistillata</name>
    <name type="common">Smooth cauliflower coral</name>
    <dbReference type="NCBI Taxonomy" id="50429"/>
    <lineage>
        <taxon>Eukaryota</taxon>
        <taxon>Metazoa</taxon>
        <taxon>Cnidaria</taxon>
        <taxon>Anthozoa</taxon>
        <taxon>Hexacorallia</taxon>
        <taxon>Scleractinia</taxon>
        <taxon>Astrocoeniina</taxon>
        <taxon>Pocilloporidae</taxon>
        <taxon>Stylophora</taxon>
    </lineage>
</organism>
<evidence type="ECO:0000256" key="1">
    <source>
        <dbReference type="SAM" id="MobiDB-lite"/>
    </source>
</evidence>
<dbReference type="Proteomes" id="UP000225706">
    <property type="component" value="Unassembled WGS sequence"/>
</dbReference>
<proteinExistence type="predicted"/>
<keyword evidence="3" id="KW-1185">Reference proteome</keyword>
<dbReference type="OrthoDB" id="5976369at2759"/>